<dbReference type="CDD" id="cd13405">
    <property type="entry name" value="TNFRSF14_teleost"/>
    <property type="match status" value="1"/>
</dbReference>
<feature type="repeat" description="TNFR-Cys" evidence="1">
    <location>
        <begin position="107"/>
        <end position="149"/>
    </location>
</feature>
<dbReference type="Proteomes" id="UP000265100">
    <property type="component" value="Chromosome 23"/>
</dbReference>
<evidence type="ECO:0000313" key="6">
    <source>
        <dbReference type="Proteomes" id="UP000265100"/>
    </source>
</evidence>
<dbReference type="InterPro" id="IPR001368">
    <property type="entry name" value="TNFR/NGFR_Cys_rich_reg"/>
</dbReference>
<dbReference type="CDD" id="cd00185">
    <property type="entry name" value="TNFRSF"/>
    <property type="match status" value="1"/>
</dbReference>
<dbReference type="GO" id="GO:0050829">
    <property type="term" value="P:defense response to Gram-negative bacterium"/>
    <property type="evidence" value="ECO:0007669"/>
    <property type="project" value="TreeGrafter"/>
</dbReference>
<dbReference type="PROSITE" id="PS50050">
    <property type="entry name" value="TNFR_NGFR_2"/>
    <property type="match status" value="1"/>
</dbReference>
<dbReference type="PANTHER" id="PTHR46838:SF1">
    <property type="entry name" value="TUMOR NECROSIS FACTOR RECEPTOR SUPERFAMILY MEMBER 14"/>
    <property type="match status" value="1"/>
</dbReference>
<reference evidence="5" key="1">
    <citation type="submission" date="2018-05" db="EMBL/GenBank/DDBJ databases">
        <authorList>
            <person name="Datahose"/>
        </authorList>
    </citation>
    <scope>NUCLEOTIDE SEQUENCE</scope>
</reference>
<dbReference type="SMART" id="SM00208">
    <property type="entry name" value="TNFR"/>
    <property type="match status" value="4"/>
</dbReference>
<dbReference type="Pfam" id="PF00020">
    <property type="entry name" value="TNFR_c6"/>
    <property type="match status" value="1"/>
</dbReference>
<dbReference type="Gene3D" id="2.10.50.10">
    <property type="entry name" value="Tumor Necrosis Factor Receptor, subunit A, domain 2"/>
    <property type="match status" value="3"/>
</dbReference>
<feature type="transmembrane region" description="Helical" evidence="3">
    <location>
        <begin position="240"/>
        <end position="265"/>
    </location>
</feature>
<dbReference type="SUPFAM" id="SSF57586">
    <property type="entry name" value="TNF receptor-like"/>
    <property type="match status" value="2"/>
</dbReference>
<feature type="domain" description="TNFR-Cys" evidence="4">
    <location>
        <begin position="107"/>
        <end position="149"/>
    </location>
</feature>
<dbReference type="PANTHER" id="PTHR46838">
    <property type="entry name" value="TUMOR NECROSIS FACTOR RECEPTOR SUPERFAMILY MEMBER 14"/>
    <property type="match status" value="1"/>
</dbReference>
<comment type="caution">
    <text evidence="1">Lacks conserved residue(s) required for the propagation of feature annotation.</text>
</comment>
<protein>
    <recommendedName>
        <fullName evidence="4">TNFR-Cys domain-containing protein</fullName>
    </recommendedName>
</protein>
<dbReference type="FunFam" id="2.10.50.10:FF:000065">
    <property type="entry name" value="TNF receptor superfamily member 14"/>
    <property type="match status" value="1"/>
</dbReference>
<evidence type="ECO:0000313" key="5">
    <source>
        <dbReference type="Ensembl" id="ENSACLP00000002117.2"/>
    </source>
</evidence>
<dbReference type="Ensembl" id="ENSACLT00000002163.2">
    <property type="protein sequence ID" value="ENSACLP00000002117.2"/>
    <property type="gene ID" value="ENSACLG00000001432.2"/>
</dbReference>
<dbReference type="GO" id="GO:0009897">
    <property type="term" value="C:external side of plasma membrane"/>
    <property type="evidence" value="ECO:0007669"/>
    <property type="project" value="TreeGrafter"/>
</dbReference>
<dbReference type="GO" id="GO:0002720">
    <property type="term" value="P:positive regulation of cytokine production involved in immune response"/>
    <property type="evidence" value="ECO:0007669"/>
    <property type="project" value="TreeGrafter"/>
</dbReference>
<keyword evidence="3" id="KW-0812">Transmembrane</keyword>
<dbReference type="PROSITE" id="PS00652">
    <property type="entry name" value="TNFR_NGFR_1"/>
    <property type="match status" value="1"/>
</dbReference>
<evidence type="ECO:0000256" key="1">
    <source>
        <dbReference type="PROSITE-ProRule" id="PRU00206"/>
    </source>
</evidence>
<dbReference type="AlphaFoldDB" id="A0A3P8NBE5"/>
<feature type="disulfide bond" evidence="1">
    <location>
        <begin position="108"/>
        <end position="123"/>
    </location>
</feature>
<dbReference type="Bgee" id="ENSACLG00000001432">
    <property type="expression patterns" value="Expressed in anal fin and 8 other cell types or tissues"/>
</dbReference>
<keyword evidence="1" id="KW-1015">Disulfide bond</keyword>
<feature type="transmembrane region" description="Helical" evidence="3">
    <location>
        <begin position="285"/>
        <end position="305"/>
    </location>
</feature>
<reference evidence="5" key="3">
    <citation type="submission" date="2025-09" db="UniProtKB">
        <authorList>
            <consortium name="Ensembl"/>
        </authorList>
    </citation>
    <scope>IDENTIFICATION</scope>
</reference>
<evidence type="ECO:0000256" key="3">
    <source>
        <dbReference type="SAM" id="Phobius"/>
    </source>
</evidence>
<proteinExistence type="predicted"/>
<keyword evidence="3" id="KW-0472">Membrane</keyword>
<gene>
    <name evidence="5" type="primary">DLK1</name>
</gene>
<keyword evidence="6" id="KW-1185">Reference proteome</keyword>
<dbReference type="GeneTree" id="ENSGT00950000183126"/>
<name>A0A3P8NBE5_ASTCA</name>
<dbReference type="FunFam" id="2.10.50.10:FF:000007">
    <property type="entry name" value="TNF receptor superfamily member 14"/>
    <property type="match status" value="1"/>
</dbReference>
<dbReference type="GO" id="GO:0046642">
    <property type="term" value="P:negative regulation of alpha-beta T cell proliferation"/>
    <property type="evidence" value="ECO:0007669"/>
    <property type="project" value="TreeGrafter"/>
</dbReference>
<evidence type="ECO:0000259" key="4">
    <source>
        <dbReference type="PROSITE" id="PS50050"/>
    </source>
</evidence>
<reference evidence="5" key="2">
    <citation type="submission" date="2025-08" db="UniProtKB">
        <authorList>
            <consortium name="Ensembl"/>
        </authorList>
    </citation>
    <scope>IDENTIFICATION</scope>
</reference>
<accession>A0A3P8NBE5</accession>
<evidence type="ECO:0000256" key="2">
    <source>
        <dbReference type="SAM" id="MobiDB-lite"/>
    </source>
</evidence>
<keyword evidence="3" id="KW-1133">Transmembrane helix</keyword>
<sequence>MGSLKRTRSFQRLDDFCRGPGAATTERCCPAVHSTPLSQISGTCFWKPENAATFLVILIILMNVFNGLSLTCHQAEYQIGNECCPKCLAGSRVKTHCNEYRSTSCLPCMDGTFTDQPNGWERCIPCTNCHPALGLRVKKQCTATSDTLCKPLEGLYCVHHTGHSCERAHEHKRCNPGQYISQNGTASTDTECSDCSSGTFSNGTFHSCQPHTQCHSLNLQQITTGTSAADAQCGERSFNVGAAVGGAVGVLILIIGGGGLLYWYLKKRAPSDPRSPTREQGMFVSLSQCSLHHIITLIYIIRFFLFLNFIKKGTDGEPLAMASPEGDKRENGDHNGGIPL</sequence>
<organism evidence="5 6">
    <name type="scientific">Astatotilapia calliptera</name>
    <name type="common">Eastern happy</name>
    <name type="synonym">Chromis callipterus</name>
    <dbReference type="NCBI Taxonomy" id="8154"/>
    <lineage>
        <taxon>Eukaryota</taxon>
        <taxon>Metazoa</taxon>
        <taxon>Chordata</taxon>
        <taxon>Craniata</taxon>
        <taxon>Vertebrata</taxon>
        <taxon>Euteleostomi</taxon>
        <taxon>Actinopterygii</taxon>
        <taxon>Neopterygii</taxon>
        <taxon>Teleostei</taxon>
        <taxon>Neoteleostei</taxon>
        <taxon>Acanthomorphata</taxon>
        <taxon>Ovalentaria</taxon>
        <taxon>Cichlomorphae</taxon>
        <taxon>Cichliformes</taxon>
        <taxon>Cichlidae</taxon>
        <taxon>African cichlids</taxon>
        <taxon>Pseudocrenilabrinae</taxon>
        <taxon>Haplochromini</taxon>
        <taxon>Astatotilapia</taxon>
    </lineage>
</organism>
<dbReference type="GO" id="GO:2000406">
    <property type="term" value="P:positive regulation of T cell migration"/>
    <property type="evidence" value="ECO:0007669"/>
    <property type="project" value="TreeGrafter"/>
</dbReference>
<dbReference type="GO" id="GO:0050830">
    <property type="term" value="P:defense response to Gram-positive bacterium"/>
    <property type="evidence" value="ECO:0007669"/>
    <property type="project" value="TreeGrafter"/>
</dbReference>
<feature type="region of interest" description="Disordered" evidence="2">
    <location>
        <begin position="320"/>
        <end position="340"/>
    </location>
</feature>